<evidence type="ECO:0000313" key="1">
    <source>
        <dbReference type="EMBL" id="KNZ46287.1"/>
    </source>
</evidence>
<reference evidence="1 2" key="1">
    <citation type="submission" date="2015-08" db="EMBL/GenBank/DDBJ databases">
        <title>Next Generation Sequencing and Analysis of the Genome of Puccinia sorghi L Schw, the Causal Agent of Maize Common Rust.</title>
        <authorList>
            <person name="Rochi L."/>
            <person name="Burguener G."/>
            <person name="Darino M."/>
            <person name="Turjanski A."/>
            <person name="Kreff E."/>
            <person name="Dieguez M.J."/>
            <person name="Sacco F."/>
        </authorList>
    </citation>
    <scope>NUCLEOTIDE SEQUENCE [LARGE SCALE GENOMIC DNA]</scope>
    <source>
        <strain evidence="1 2">RO10H11247</strain>
    </source>
</reference>
<comment type="caution">
    <text evidence="1">The sequence shown here is derived from an EMBL/GenBank/DDBJ whole genome shotgun (WGS) entry which is preliminary data.</text>
</comment>
<dbReference type="VEuPathDB" id="FungiDB:VP01_739g4"/>
<dbReference type="Proteomes" id="UP000037035">
    <property type="component" value="Unassembled WGS sequence"/>
</dbReference>
<sequence length="445" mass="49174">MVSVSTCQNHSFDLNLKNITNNITPLNIIDQTLTTSTTSHEDHTLKKGNAASYEVDDVIYGKVTIDSACAVEIIHLPEFQRLKDVLQHGITALIGLLPSPHVNRFDHSVGAMILVKNVGGSEEAQLAALLRQSIPSLFPNLAGLTSCHPPPPTGLFLSDDVSHTALSHVIDSVFGYVVHEVEKDIFLAKTQIPTVLIKHGFDPSRVFREELFPLLELPSPEICADRLDYALRDSVSFGYLELKEAQEIYRSTISVDGKMVLNSLRAAKLLGHAYLTSDQKVWADGTQSYLYKLAAEAIKLCLKEGTISKESLWTNGDGAFWKLLVENASVQVKRIVEQINSRCRLIETGEAAPVAGRYGEASAGPTAAWEQEGRPQYCTLKLRVRTVDPPVKTPSGIQPLSTLDLDFHRRYSEYIRSRQQPVSFVVKYSPLPDQSFAPSSHQGLE</sequence>
<dbReference type="SUPFAM" id="SSF109604">
    <property type="entry name" value="HD-domain/PDEase-like"/>
    <property type="match status" value="1"/>
</dbReference>
<name>A0A0L6UDG5_9BASI</name>
<dbReference type="InterPro" id="IPR050135">
    <property type="entry name" value="dGTPase-like"/>
</dbReference>
<organism evidence="1 2">
    <name type="scientific">Puccinia sorghi</name>
    <dbReference type="NCBI Taxonomy" id="27349"/>
    <lineage>
        <taxon>Eukaryota</taxon>
        <taxon>Fungi</taxon>
        <taxon>Dikarya</taxon>
        <taxon>Basidiomycota</taxon>
        <taxon>Pucciniomycotina</taxon>
        <taxon>Pucciniomycetes</taxon>
        <taxon>Pucciniales</taxon>
        <taxon>Pucciniaceae</taxon>
        <taxon>Puccinia</taxon>
    </lineage>
</organism>
<keyword evidence="2" id="KW-1185">Reference proteome</keyword>
<gene>
    <name evidence="1" type="ORF">VP01_739g4</name>
</gene>
<dbReference type="GO" id="GO:0006203">
    <property type="term" value="P:dGTP catabolic process"/>
    <property type="evidence" value="ECO:0007669"/>
    <property type="project" value="TreeGrafter"/>
</dbReference>
<dbReference type="GO" id="GO:0005634">
    <property type="term" value="C:nucleus"/>
    <property type="evidence" value="ECO:0007669"/>
    <property type="project" value="TreeGrafter"/>
</dbReference>
<dbReference type="PANTHER" id="PTHR11373">
    <property type="entry name" value="DEOXYNUCLEOSIDE TRIPHOSPHATE TRIPHOSPHOHYDROLASE"/>
    <property type="match status" value="1"/>
</dbReference>
<accession>A0A0L6UDG5</accession>
<dbReference type="PANTHER" id="PTHR11373:SF4">
    <property type="entry name" value="DEOXYNUCLEOSIDE TRIPHOSPHATE TRIPHOSPHOHYDROLASE SAMHD1"/>
    <property type="match status" value="1"/>
</dbReference>
<dbReference type="AlphaFoldDB" id="A0A0L6UDG5"/>
<dbReference type="EMBL" id="LAVV01012827">
    <property type="protein sequence ID" value="KNZ46287.1"/>
    <property type="molecule type" value="Genomic_DNA"/>
</dbReference>
<proteinExistence type="predicted"/>
<dbReference type="OrthoDB" id="9991235at2759"/>
<dbReference type="GO" id="GO:0008832">
    <property type="term" value="F:dGTPase activity"/>
    <property type="evidence" value="ECO:0007669"/>
    <property type="project" value="TreeGrafter"/>
</dbReference>
<dbReference type="Gene3D" id="1.10.3210.10">
    <property type="entry name" value="Hypothetical protein af1432"/>
    <property type="match status" value="1"/>
</dbReference>
<protein>
    <submittedName>
        <fullName evidence="1">Uncharacterized protein</fullName>
    </submittedName>
</protein>
<evidence type="ECO:0000313" key="2">
    <source>
        <dbReference type="Proteomes" id="UP000037035"/>
    </source>
</evidence>
<dbReference type="STRING" id="27349.A0A0L6UDG5"/>